<proteinExistence type="predicted"/>
<evidence type="ECO:0000313" key="1">
    <source>
        <dbReference type="EMBL" id="VAX27378.1"/>
    </source>
</evidence>
<gene>
    <name evidence="1" type="ORF">MNBD_NITROSPINAE05-1440</name>
</gene>
<dbReference type="EMBL" id="UOGG01000030">
    <property type="protein sequence ID" value="VAX27378.1"/>
    <property type="molecule type" value="Genomic_DNA"/>
</dbReference>
<organism evidence="1">
    <name type="scientific">hydrothermal vent metagenome</name>
    <dbReference type="NCBI Taxonomy" id="652676"/>
    <lineage>
        <taxon>unclassified sequences</taxon>
        <taxon>metagenomes</taxon>
        <taxon>ecological metagenomes</taxon>
    </lineage>
</organism>
<dbReference type="AlphaFoldDB" id="A0A3B1CTR4"/>
<reference evidence="1" key="1">
    <citation type="submission" date="2018-06" db="EMBL/GenBank/DDBJ databases">
        <authorList>
            <person name="Zhirakovskaya E."/>
        </authorList>
    </citation>
    <scope>NUCLEOTIDE SEQUENCE</scope>
</reference>
<sequence>MPICANPKTRRVQVKVGAGKIILVLSDFSADRYIRFLNDRYAFGPRGAIEDHSMQSRLRFVDDLLIGIEAENAQGNEDTVTYVDPVSGQEERLNERVENWKAYVNPSWKIAAAQVLENESAAIESSTLKN</sequence>
<protein>
    <submittedName>
        <fullName evidence="1">Uncharacterized protein</fullName>
    </submittedName>
</protein>
<accession>A0A3B1CTR4</accession>
<name>A0A3B1CTR4_9ZZZZ</name>